<dbReference type="GO" id="GO:0006355">
    <property type="term" value="P:regulation of DNA-templated transcription"/>
    <property type="evidence" value="ECO:0007669"/>
    <property type="project" value="TreeGrafter"/>
</dbReference>
<dbReference type="Pfam" id="PF09169">
    <property type="entry name" value="BRCA-2_helical"/>
    <property type="match status" value="1"/>
</dbReference>
<name>W4GMB4_APHAT</name>
<dbReference type="RefSeq" id="XP_009830964.1">
    <property type="nucleotide sequence ID" value="XM_009832662.1"/>
</dbReference>
<dbReference type="InterPro" id="IPR015187">
    <property type="entry name" value="BRCA2_OB_1"/>
</dbReference>
<feature type="domain" description="BRCA2 OB1" evidence="2">
    <location>
        <begin position="949"/>
        <end position="1068"/>
    </location>
</feature>
<dbReference type="VEuPathDB" id="FungiDB:H257_07212"/>
<dbReference type="Pfam" id="PF09103">
    <property type="entry name" value="BRCA-2_OB1"/>
    <property type="match status" value="1"/>
</dbReference>
<evidence type="ECO:0000259" key="3">
    <source>
        <dbReference type="Pfam" id="PF09169"/>
    </source>
</evidence>
<dbReference type="SUPFAM" id="SSF81872">
    <property type="entry name" value="BRCA2 helical domain"/>
    <property type="match status" value="1"/>
</dbReference>
<feature type="compositionally biased region" description="Polar residues" evidence="1">
    <location>
        <begin position="416"/>
        <end position="425"/>
    </location>
</feature>
<dbReference type="InterPro" id="IPR015525">
    <property type="entry name" value="BRCA2"/>
</dbReference>
<feature type="region of interest" description="Disordered" evidence="1">
    <location>
        <begin position="294"/>
        <end position="332"/>
    </location>
</feature>
<protein>
    <recommendedName>
        <fullName evidence="5">BRCA2 OB1 domain-containing protein</fullName>
    </recommendedName>
</protein>
<evidence type="ECO:0000313" key="4">
    <source>
        <dbReference type="EMBL" id="ETV80028.1"/>
    </source>
</evidence>
<feature type="region of interest" description="Disordered" evidence="1">
    <location>
        <begin position="1"/>
        <end position="106"/>
    </location>
</feature>
<dbReference type="InterPro" id="IPR036315">
    <property type="entry name" value="BRCA2_hlx_sf"/>
</dbReference>
<gene>
    <name evidence="4" type="ORF">H257_07212</name>
</gene>
<dbReference type="GeneID" id="20809208"/>
<dbReference type="InterPro" id="IPR015252">
    <property type="entry name" value="BRCA2_hlx"/>
</dbReference>
<dbReference type="PANTHER" id="PTHR11289:SF0">
    <property type="entry name" value="BREAST CANCER TYPE 2 SUSCEPTIBILITY PROTEIN"/>
    <property type="match status" value="1"/>
</dbReference>
<dbReference type="STRING" id="112090.W4GMB4"/>
<dbReference type="SUPFAM" id="SSF50249">
    <property type="entry name" value="Nucleic acid-binding proteins"/>
    <property type="match status" value="2"/>
</dbReference>
<dbReference type="PANTHER" id="PTHR11289">
    <property type="entry name" value="BREAST CANCER TYPE 2 SUSCEPTIBILITY PROTEIN BRCA2"/>
    <property type="match status" value="1"/>
</dbReference>
<organism evidence="4">
    <name type="scientific">Aphanomyces astaci</name>
    <name type="common">Crayfish plague agent</name>
    <dbReference type="NCBI Taxonomy" id="112090"/>
    <lineage>
        <taxon>Eukaryota</taxon>
        <taxon>Sar</taxon>
        <taxon>Stramenopiles</taxon>
        <taxon>Oomycota</taxon>
        <taxon>Saprolegniomycetes</taxon>
        <taxon>Saprolegniales</taxon>
        <taxon>Verrucalvaceae</taxon>
        <taxon>Aphanomyces</taxon>
    </lineage>
</organism>
<feature type="region of interest" description="Disordered" evidence="1">
    <location>
        <begin position="416"/>
        <end position="451"/>
    </location>
</feature>
<feature type="compositionally biased region" description="Polar residues" evidence="1">
    <location>
        <begin position="297"/>
        <end position="317"/>
    </location>
</feature>
<feature type="compositionally biased region" description="Polar residues" evidence="1">
    <location>
        <begin position="54"/>
        <end position="64"/>
    </location>
</feature>
<dbReference type="OrthoDB" id="21095at2759"/>
<feature type="compositionally biased region" description="Basic and acidic residues" evidence="1">
    <location>
        <begin position="81"/>
        <end position="100"/>
    </location>
</feature>
<proteinExistence type="predicted"/>
<evidence type="ECO:0000259" key="2">
    <source>
        <dbReference type="Pfam" id="PF09103"/>
    </source>
</evidence>
<dbReference type="EMBL" id="KI913127">
    <property type="protein sequence ID" value="ETV80028.1"/>
    <property type="molecule type" value="Genomic_DNA"/>
</dbReference>
<dbReference type="InterPro" id="IPR012340">
    <property type="entry name" value="NA-bd_OB-fold"/>
</dbReference>
<feature type="compositionally biased region" description="Basic and acidic residues" evidence="1">
    <location>
        <begin position="426"/>
        <end position="439"/>
    </location>
</feature>
<evidence type="ECO:0008006" key="5">
    <source>
        <dbReference type="Google" id="ProtNLM"/>
    </source>
</evidence>
<dbReference type="GO" id="GO:0000724">
    <property type="term" value="P:double-strand break repair via homologous recombination"/>
    <property type="evidence" value="ECO:0007669"/>
    <property type="project" value="InterPro"/>
</dbReference>
<evidence type="ECO:0000256" key="1">
    <source>
        <dbReference type="SAM" id="MobiDB-lite"/>
    </source>
</evidence>
<accession>W4GMB4</accession>
<feature type="domain" description="Breast cancer type 2 susceptibility protein helical" evidence="3">
    <location>
        <begin position="878"/>
        <end position="945"/>
    </location>
</feature>
<reference evidence="4" key="1">
    <citation type="submission" date="2013-12" db="EMBL/GenBank/DDBJ databases">
        <title>The Genome Sequence of Aphanomyces astaci APO3.</title>
        <authorList>
            <consortium name="The Broad Institute Genomics Platform"/>
            <person name="Russ C."/>
            <person name="Tyler B."/>
            <person name="van West P."/>
            <person name="Dieguez-Uribeondo J."/>
            <person name="Young S.K."/>
            <person name="Zeng Q."/>
            <person name="Gargeya S."/>
            <person name="Fitzgerald M."/>
            <person name="Abouelleil A."/>
            <person name="Alvarado L."/>
            <person name="Chapman S.B."/>
            <person name="Gainer-Dewar J."/>
            <person name="Goldberg J."/>
            <person name="Griggs A."/>
            <person name="Gujja S."/>
            <person name="Hansen M."/>
            <person name="Howarth C."/>
            <person name="Imamovic A."/>
            <person name="Ireland A."/>
            <person name="Larimer J."/>
            <person name="McCowan C."/>
            <person name="Murphy C."/>
            <person name="Pearson M."/>
            <person name="Poon T.W."/>
            <person name="Priest M."/>
            <person name="Roberts A."/>
            <person name="Saif S."/>
            <person name="Shea T."/>
            <person name="Sykes S."/>
            <person name="Wortman J."/>
            <person name="Nusbaum C."/>
            <person name="Birren B."/>
        </authorList>
    </citation>
    <scope>NUCLEOTIDE SEQUENCE [LARGE SCALE GENOMIC DNA]</scope>
    <source>
        <strain evidence="4">APO3</strain>
    </source>
</reference>
<sequence>MLRLRGMRNSQDANPSKPPLKKNEENDENSGQGGRRSTRHKVKRLPLGTLPGPNATSIDKSTLNSKKRPLEDYNKGPTSRKRLDHDILTDEEYHPHEHASKSQVSRRNTVGIAYPTVRNDATPAASMSSRDASMAAVPGGARHSHTTETDGIVTPIPLAPPAMESIQDGTMVSLFSTGRGASLRVSAAKTKSYEALLSSDALDTGPVQPAPIAATPALGVEVTGSTNPRPTALPPPSVMVSLFQTARGTQVNVSSAKVREYAAKLQESPVREEDHGVQATVDSTTVPGTVSLLDKASASTVDSRQPERSAQGTMSRTSPHDQDSTVSMFQSAKRGRPLHVSAAKAAMYAQTLFATESNVLQIDPSSFRLVSACQLDPVTISADKAYERLLCSHDKELQQLPGIPPLKNKVEALSTPQLSMSQQHGQDSDRVPHDDDSKLRNHRQATAHATELAESVDGPFSVVSLFTSGRGRPVEICVDKMQAYERQLFADDDDEPAPPTIEEVEACSNTPSSNITMVRYSSRLANNFKHHDQGSSMHTTRREDDHKSPATAFVPHVTSLNSDLMNILMADKGDVCKERAVARGCTSRAPVDVCGTSINDDDTSTDCGETATLGNMQRSCTINGSPQQHAPERNHLAQCPRERGQDEVDGVHPNGHQDASCTGIDATSCFETAAGRQVNVSMDDAALELLSDPMVDDNMQNTDVHAHLSKLQPAVPALPQLHSDTLASPISTHMSSVPFATNHPRSRLHEYNARELKPSRGASTRRQPHRTSAFQAPRKLANPIAKIHSDPGRALAPPRRPVVVAASAVPFPVSISESWKFPQLAKCPRAFSPYSFESATTIHAISAENAHTVRFNHVGRPELLHCADGGMTWSAGDLYEYMVAQRHMVPSLGASRAWFVNHFRWIVLKCAAMERTFAAQLFGKYVTQAQVASQLCRRFHRELEKAERSILLKIFQRDAHPGNAIVLFVAAVYPTHWVLSDGWYGIAAVPDGHFKGVKTSLCGTKVVVWNASLVNDAEGIHPLEARVNQVLDDDSQPLKTFDKDKDPYLALHVNSTRRVHWATKLGMEPPRPSCGSSAAYLLQSLPLRSLKQDGGLVRSIRCVVLRVSELLVLQPKESTQGRHPRVIPDKFLHHMLSSSSDPLLTNHTTASTTSAPTPFVRLRVACSHGAWAVRAEITTQKRLRSSITTTAILTLWRPSEEMMQIACNEGAEIFVTSVAVSWTHDQLGLTSSKHTTIQRIKSDKTAQAFVGYEPRSALTALDMRNKCGKDVDTCVYLVHVTNDYAFATDPSWAILCVKLPRWGAKVWKNGTLVCLRNVFVSHYDAHLDVLDCVMTDTATISTSPPAPSSYFWAPFLALKELFICDSATSTRVTALRRRICTTILNHDPPPSTSSPIHVDDNVPINKKEGQVARPSTDMESRHVTGHAMHVYTLPTPIHDPVHGLLSAVLYVDTGAQVHEMLVPAHVTTQVTSAVACRQLVHVRVHLGGIDDDMINSCRSWEALEPFHTRRVVAVNVQRVSPSSHIQVLLQRLGTNP</sequence>
<dbReference type="Gene3D" id="2.40.50.140">
    <property type="entry name" value="Nucleic acid-binding proteins"/>
    <property type="match status" value="2"/>
</dbReference>